<dbReference type="AlphaFoldDB" id="A0A4Z0YFN1"/>
<dbReference type="EMBL" id="SKBN01000359">
    <property type="protein sequence ID" value="TGJ78708.1"/>
    <property type="molecule type" value="Genomic_DNA"/>
</dbReference>
<gene>
    <name evidence="1" type="ORF">E0Z10_g10054</name>
</gene>
<dbReference type="Proteomes" id="UP000297716">
    <property type="component" value="Unassembled WGS sequence"/>
</dbReference>
<evidence type="ECO:0000313" key="2">
    <source>
        <dbReference type="Proteomes" id="UP000297716"/>
    </source>
</evidence>
<dbReference type="OrthoDB" id="4686136at2759"/>
<reference evidence="1 2" key="1">
    <citation type="submission" date="2019-03" db="EMBL/GenBank/DDBJ databases">
        <title>Draft genome sequence of Xylaria hypoxylon DSM 108379, a ubiquitous saprotrophic-parasitic fungi on hardwood.</title>
        <authorList>
            <person name="Buettner E."/>
            <person name="Leonhardt S."/>
            <person name="Gebauer A.M."/>
            <person name="Liers C."/>
            <person name="Hofrichter M."/>
            <person name="Kellner H."/>
        </authorList>
    </citation>
    <scope>NUCLEOTIDE SEQUENCE [LARGE SCALE GENOMIC DNA]</scope>
    <source>
        <strain evidence="1 2">DSM 108379</strain>
    </source>
</reference>
<protein>
    <submittedName>
        <fullName evidence="1">Uncharacterized protein</fullName>
    </submittedName>
</protein>
<comment type="caution">
    <text evidence="1">The sequence shown here is derived from an EMBL/GenBank/DDBJ whole genome shotgun (WGS) entry which is preliminary data.</text>
</comment>
<name>A0A4Z0YFN1_9PEZI</name>
<organism evidence="1 2">
    <name type="scientific">Xylaria hypoxylon</name>
    <dbReference type="NCBI Taxonomy" id="37992"/>
    <lineage>
        <taxon>Eukaryota</taxon>
        <taxon>Fungi</taxon>
        <taxon>Dikarya</taxon>
        <taxon>Ascomycota</taxon>
        <taxon>Pezizomycotina</taxon>
        <taxon>Sordariomycetes</taxon>
        <taxon>Xylariomycetidae</taxon>
        <taxon>Xylariales</taxon>
        <taxon>Xylariaceae</taxon>
        <taxon>Xylaria</taxon>
    </lineage>
</organism>
<proteinExistence type="predicted"/>
<evidence type="ECO:0000313" key="1">
    <source>
        <dbReference type="EMBL" id="TGJ78708.1"/>
    </source>
</evidence>
<sequence length="238" mass="27837">MMRSPTTFHVSTQLPKEIRDMIWKFHREHRGIRHYFTESPHGCRHYAAVDIETGLFARTILTPRIAGTYWDDGKDRPIKGESDAKIRLIGYNYVSKPDDFAKSVATAKYPRTWRKVAKPYIRMNYTTDVVVLEGIFVCLKPVFPLQHSLPGDFTELDEHWLTNVRYLAVNVASCRMSVENPIATLVNLEHLYLDIYRDPECRYGAPRHWKDFDKTLLDTRNFLPFIDFINLHPSHPSI</sequence>
<keyword evidence="2" id="KW-1185">Reference proteome</keyword>
<accession>A0A4Z0YFN1</accession>